<dbReference type="Proteomes" id="UP000636800">
    <property type="component" value="Chromosome 3"/>
</dbReference>
<evidence type="ECO:0000313" key="2">
    <source>
        <dbReference type="Proteomes" id="UP000636800"/>
    </source>
</evidence>
<dbReference type="EMBL" id="JADCNL010000003">
    <property type="protein sequence ID" value="KAG0488917.1"/>
    <property type="molecule type" value="Genomic_DNA"/>
</dbReference>
<dbReference type="InterPro" id="IPR055290">
    <property type="entry name" value="At3g26010-like"/>
</dbReference>
<accession>A0A835V831</accession>
<organism evidence="1 2">
    <name type="scientific">Vanilla planifolia</name>
    <name type="common">Vanilla</name>
    <dbReference type="NCBI Taxonomy" id="51239"/>
    <lineage>
        <taxon>Eukaryota</taxon>
        <taxon>Viridiplantae</taxon>
        <taxon>Streptophyta</taxon>
        <taxon>Embryophyta</taxon>
        <taxon>Tracheophyta</taxon>
        <taxon>Spermatophyta</taxon>
        <taxon>Magnoliopsida</taxon>
        <taxon>Liliopsida</taxon>
        <taxon>Asparagales</taxon>
        <taxon>Orchidaceae</taxon>
        <taxon>Vanilloideae</taxon>
        <taxon>Vanilleae</taxon>
        <taxon>Vanilla</taxon>
    </lineage>
</organism>
<gene>
    <name evidence="1" type="ORF">HPP92_007728</name>
</gene>
<reference evidence="1 2" key="1">
    <citation type="journal article" date="2020" name="Nat. Food">
        <title>A phased Vanilla planifolia genome enables genetic improvement of flavour and production.</title>
        <authorList>
            <person name="Hasing T."/>
            <person name="Tang H."/>
            <person name="Brym M."/>
            <person name="Khazi F."/>
            <person name="Huang T."/>
            <person name="Chambers A.H."/>
        </authorList>
    </citation>
    <scope>NUCLEOTIDE SEQUENCE [LARGE SCALE GENOMIC DNA]</scope>
    <source>
        <tissue evidence="1">Leaf</tissue>
    </source>
</reference>
<dbReference type="PANTHER" id="PTHR35546">
    <property type="entry name" value="F-BOX PROTEIN INTERACTION DOMAIN PROTEIN-RELATED"/>
    <property type="match status" value="1"/>
</dbReference>
<sequence length="357" mass="38513">MVRTVHSAASSDDDWILHADWRQTSTTAAATDITSDGDWVLAENPLASPRQRLLGVFVHSGPGRHAYAPLIHPFSAAVVSPKSRAAYLMSSLPSATTICASSHGFVLARGPWSSYSISVPSSKDWAPIPKPPSAHSISAPLAFAAHSGRDFLVICAVSSMKGLYGFYRFEIYDSSTGHWTFSGDLFPMGLIVDSFGVSCCETVFFRTAVPSIAAFDTATGLARVLAPPPRCLEKTVLWQLVEAGGRLRCVCVMEGAVEVYQLGEIADKWESVTAVNVVTTTMKSGDEQAIFCKKPPQPLRSQGEKTGFLLWLDGRVVWWDIQRRMAADLGFEGAPPPLLSCANYVPFCGDTAEDGSC</sequence>
<evidence type="ECO:0000313" key="1">
    <source>
        <dbReference type="EMBL" id="KAG0488917.1"/>
    </source>
</evidence>
<dbReference type="AlphaFoldDB" id="A0A835V831"/>
<dbReference type="PANTHER" id="PTHR35546:SF130">
    <property type="entry name" value="EXPRESSED PROTEIN"/>
    <property type="match status" value="1"/>
</dbReference>
<proteinExistence type="predicted"/>
<keyword evidence="2" id="KW-1185">Reference proteome</keyword>
<protein>
    <submittedName>
        <fullName evidence="1">Uncharacterized protein</fullName>
    </submittedName>
</protein>
<comment type="caution">
    <text evidence="1">The sequence shown here is derived from an EMBL/GenBank/DDBJ whole genome shotgun (WGS) entry which is preliminary data.</text>
</comment>
<name>A0A835V831_VANPL</name>